<comment type="caution">
    <text evidence="1">The sequence shown here is derived from an EMBL/GenBank/DDBJ whole genome shotgun (WGS) entry which is preliminary data.</text>
</comment>
<protein>
    <submittedName>
        <fullName evidence="1">Uncharacterized protein</fullName>
    </submittedName>
</protein>
<evidence type="ECO:0000313" key="2">
    <source>
        <dbReference type="Proteomes" id="UP001596422"/>
    </source>
</evidence>
<dbReference type="RefSeq" id="WP_379907902.1">
    <property type="nucleotide sequence ID" value="NZ_JBHSWE010000001.1"/>
</dbReference>
<reference evidence="2" key="1">
    <citation type="journal article" date="2019" name="Int. J. Syst. Evol. Microbiol.">
        <title>The Global Catalogue of Microorganisms (GCM) 10K type strain sequencing project: providing services to taxonomists for standard genome sequencing and annotation.</title>
        <authorList>
            <consortium name="The Broad Institute Genomics Platform"/>
            <consortium name="The Broad Institute Genome Sequencing Center for Infectious Disease"/>
            <person name="Wu L."/>
            <person name="Ma J."/>
        </authorList>
    </citation>
    <scope>NUCLEOTIDE SEQUENCE [LARGE SCALE GENOMIC DNA]</scope>
    <source>
        <strain evidence="2">NBRC 111756</strain>
    </source>
</reference>
<proteinExistence type="predicted"/>
<name>A0ABW1ZVW6_9GAMM</name>
<evidence type="ECO:0000313" key="1">
    <source>
        <dbReference type="EMBL" id="MFC6669337.1"/>
    </source>
</evidence>
<dbReference type="Proteomes" id="UP001596422">
    <property type="component" value="Unassembled WGS sequence"/>
</dbReference>
<gene>
    <name evidence="1" type="ORF">ACFQDL_03905</name>
</gene>
<dbReference type="EMBL" id="JBHSWE010000001">
    <property type="protein sequence ID" value="MFC6669337.1"/>
    <property type="molecule type" value="Genomic_DNA"/>
</dbReference>
<keyword evidence="2" id="KW-1185">Reference proteome</keyword>
<sequence length="147" mass="16714">MRIQFFQRLLDLLCARVAVIRSDGEIALSSQLARRQLELEPGTRLEVLHREGERLLVRQPCTQQLHSATGLRWAAFEFVLFQAPPVGIDSELAVRHRMLTELCRQPRFQAALSAADRLALQSVLGSSRTSIQPAEQTKASRGWIRWI</sequence>
<organism evidence="1 2">
    <name type="scientific">Marinobacterium aestuariivivens</name>
    <dbReference type="NCBI Taxonomy" id="1698799"/>
    <lineage>
        <taxon>Bacteria</taxon>
        <taxon>Pseudomonadati</taxon>
        <taxon>Pseudomonadota</taxon>
        <taxon>Gammaproteobacteria</taxon>
        <taxon>Oceanospirillales</taxon>
        <taxon>Oceanospirillaceae</taxon>
        <taxon>Marinobacterium</taxon>
    </lineage>
</organism>
<accession>A0ABW1ZVW6</accession>